<organism evidence="3 4">
    <name type="scientific">Pseudoalteromonas luteoviolacea</name>
    <dbReference type="NCBI Taxonomy" id="43657"/>
    <lineage>
        <taxon>Bacteria</taxon>
        <taxon>Pseudomonadati</taxon>
        <taxon>Pseudomonadota</taxon>
        <taxon>Gammaproteobacteria</taxon>
        <taxon>Alteromonadales</taxon>
        <taxon>Pseudoalteromonadaceae</taxon>
        <taxon>Pseudoalteromonas</taxon>
    </lineage>
</organism>
<dbReference type="EMBL" id="MAUJ01000010">
    <property type="protein sequence ID" value="OCQ19035.1"/>
    <property type="molecule type" value="Genomic_DNA"/>
</dbReference>
<feature type="transmembrane region" description="Helical" evidence="1">
    <location>
        <begin position="6"/>
        <end position="22"/>
    </location>
</feature>
<dbReference type="Proteomes" id="UP000093366">
    <property type="component" value="Unassembled WGS sequence"/>
</dbReference>
<evidence type="ECO:0000259" key="2">
    <source>
        <dbReference type="Pfam" id="PF13511"/>
    </source>
</evidence>
<gene>
    <name evidence="3" type="ORF">A7985_21530</name>
</gene>
<dbReference type="RefSeq" id="WP_065792511.1">
    <property type="nucleotide sequence ID" value="NZ_JAGJED010000012.1"/>
</dbReference>
<name>A0A1C0TKA5_9GAMM</name>
<accession>A0A1C0TKA5</accession>
<proteinExistence type="predicted"/>
<evidence type="ECO:0000313" key="4">
    <source>
        <dbReference type="Proteomes" id="UP000093366"/>
    </source>
</evidence>
<keyword evidence="1" id="KW-1133">Transmembrane helix</keyword>
<reference evidence="4" key="1">
    <citation type="submission" date="2016-07" db="EMBL/GenBank/DDBJ databases">
        <authorList>
            <person name="Florea S."/>
            <person name="Webb J.S."/>
            <person name="Jaromczyk J."/>
            <person name="Schardl C.L."/>
        </authorList>
    </citation>
    <scope>NUCLEOTIDE SEQUENCE [LARGE SCALE GENOMIC DNA]</scope>
    <source>
        <strain evidence="4">IPB1</strain>
    </source>
</reference>
<dbReference type="OrthoDB" id="6079871at2"/>
<keyword evidence="1" id="KW-0812">Transmembrane</keyword>
<dbReference type="Pfam" id="PF13511">
    <property type="entry name" value="DUF4124"/>
    <property type="match status" value="1"/>
</dbReference>
<dbReference type="InterPro" id="IPR025392">
    <property type="entry name" value="DUF4124"/>
</dbReference>
<keyword evidence="1" id="KW-0472">Membrane</keyword>
<feature type="domain" description="DUF4124" evidence="2">
    <location>
        <begin position="75"/>
        <end position="108"/>
    </location>
</feature>
<evidence type="ECO:0000256" key="1">
    <source>
        <dbReference type="SAM" id="Phobius"/>
    </source>
</evidence>
<comment type="caution">
    <text evidence="3">The sequence shown here is derived from an EMBL/GenBank/DDBJ whole genome shotgun (WGS) entry which is preliminary data.</text>
</comment>
<evidence type="ECO:0000313" key="3">
    <source>
        <dbReference type="EMBL" id="OCQ19035.1"/>
    </source>
</evidence>
<sequence>MKYSSYLMIMIMLIGLGSLFVIKRPDGKPWLSVDMIFGEAQQQASTLLDKSKQELNSVVNSAKKALNDEETTTSQTTIYRWQDAKGNWHYSDRPNTRVNSQVHTLDPTKITIMAAENTEILETLGQDKGQAEGKIDVDNMKPTDVKKLVKDAQGLQKLMDERAKTLEDI</sequence>
<protein>
    <recommendedName>
        <fullName evidence="2">DUF4124 domain-containing protein</fullName>
    </recommendedName>
</protein>
<dbReference type="AlphaFoldDB" id="A0A1C0TKA5"/>